<reference evidence="7" key="2">
    <citation type="submission" date="2020-09" db="EMBL/GenBank/DDBJ databases">
        <authorList>
            <person name="Sun Q."/>
            <person name="Zhou Y."/>
        </authorList>
    </citation>
    <scope>NUCLEOTIDE SEQUENCE</scope>
    <source>
        <strain evidence="7">CGMCC 1.16134</strain>
    </source>
</reference>
<evidence type="ECO:0000256" key="3">
    <source>
        <dbReference type="ARBA" id="ARBA00022989"/>
    </source>
</evidence>
<evidence type="ECO:0000256" key="4">
    <source>
        <dbReference type="ARBA" id="ARBA00023136"/>
    </source>
</evidence>
<keyword evidence="4 5" id="KW-0472">Membrane</keyword>
<dbReference type="SUPFAM" id="SSF90123">
    <property type="entry name" value="ABC transporter transmembrane region"/>
    <property type="match status" value="1"/>
</dbReference>
<sequence length="167" mass="18801">MLMLGAVTVIAISILEFMIPQLTKEIIDQIIPEKRYYALLETGGLILLAALLLGIFNFSSSYVMTIVSQKAILQLRNKLHKHTLSLDLKFFDRNRTGDLMARLTSDVNQLQELVSADSLSIIADVITFAAIVGYLLYTDWQLALITLITLPFLFVTSRYFSLRIKSA</sequence>
<dbReference type="EMBL" id="BMKR01000009">
    <property type="protein sequence ID" value="GGF80885.1"/>
    <property type="molecule type" value="Genomic_DNA"/>
</dbReference>
<dbReference type="PANTHER" id="PTHR43394">
    <property type="entry name" value="ATP-DEPENDENT PERMEASE MDL1, MITOCHONDRIAL"/>
    <property type="match status" value="1"/>
</dbReference>
<dbReference type="GO" id="GO:0005886">
    <property type="term" value="C:plasma membrane"/>
    <property type="evidence" value="ECO:0007669"/>
    <property type="project" value="UniProtKB-SubCell"/>
</dbReference>
<keyword evidence="3 5" id="KW-1133">Transmembrane helix</keyword>
<evidence type="ECO:0000256" key="2">
    <source>
        <dbReference type="ARBA" id="ARBA00022692"/>
    </source>
</evidence>
<keyword evidence="2 5" id="KW-0812">Transmembrane</keyword>
<feature type="domain" description="ABC transmembrane type-1" evidence="6">
    <location>
        <begin position="4"/>
        <end position="167"/>
    </location>
</feature>
<reference evidence="7" key="1">
    <citation type="journal article" date="2014" name="Int. J. Syst. Evol. Microbiol.">
        <title>Complete genome sequence of Corynebacterium casei LMG S-19264T (=DSM 44701T), isolated from a smear-ripened cheese.</title>
        <authorList>
            <consortium name="US DOE Joint Genome Institute (JGI-PGF)"/>
            <person name="Walter F."/>
            <person name="Albersmeier A."/>
            <person name="Kalinowski J."/>
            <person name="Ruckert C."/>
        </authorList>
    </citation>
    <scope>NUCLEOTIDE SEQUENCE</scope>
    <source>
        <strain evidence="7">CGMCC 1.16134</strain>
    </source>
</reference>
<evidence type="ECO:0000256" key="1">
    <source>
        <dbReference type="ARBA" id="ARBA00004651"/>
    </source>
</evidence>
<accession>A0A917CBX5</accession>
<name>A0A917CBX5_9BACL</name>
<feature type="transmembrane region" description="Helical" evidence="5">
    <location>
        <begin position="44"/>
        <end position="67"/>
    </location>
</feature>
<gene>
    <name evidence="7" type="ORF">GCM10010912_27520</name>
</gene>
<dbReference type="InterPro" id="IPR036640">
    <property type="entry name" value="ABC1_TM_sf"/>
</dbReference>
<evidence type="ECO:0000313" key="8">
    <source>
        <dbReference type="Proteomes" id="UP000637643"/>
    </source>
</evidence>
<dbReference type="PROSITE" id="PS50929">
    <property type="entry name" value="ABC_TM1F"/>
    <property type="match status" value="1"/>
</dbReference>
<dbReference type="InterPro" id="IPR039421">
    <property type="entry name" value="Type_1_exporter"/>
</dbReference>
<dbReference type="AlphaFoldDB" id="A0A917CBX5"/>
<comment type="caution">
    <text evidence="7">The sequence shown here is derived from an EMBL/GenBank/DDBJ whole genome shotgun (WGS) entry which is preliminary data.</text>
</comment>
<dbReference type="PANTHER" id="PTHR43394:SF1">
    <property type="entry name" value="ATP-BINDING CASSETTE SUB-FAMILY B MEMBER 10, MITOCHONDRIAL"/>
    <property type="match status" value="1"/>
</dbReference>
<dbReference type="InterPro" id="IPR011527">
    <property type="entry name" value="ABC1_TM_dom"/>
</dbReference>
<comment type="subcellular location">
    <subcellularLocation>
        <location evidence="1">Cell membrane</location>
        <topology evidence="1">Multi-pass membrane protein</topology>
    </subcellularLocation>
</comment>
<evidence type="ECO:0000259" key="6">
    <source>
        <dbReference type="PROSITE" id="PS50929"/>
    </source>
</evidence>
<protein>
    <recommendedName>
        <fullName evidence="6">ABC transmembrane type-1 domain-containing protein</fullName>
    </recommendedName>
</protein>
<keyword evidence="8" id="KW-1185">Reference proteome</keyword>
<dbReference type="CDD" id="cd07346">
    <property type="entry name" value="ABC_6TM_exporters"/>
    <property type="match status" value="1"/>
</dbReference>
<dbReference type="Pfam" id="PF00664">
    <property type="entry name" value="ABC_membrane"/>
    <property type="match status" value="1"/>
</dbReference>
<evidence type="ECO:0000256" key="5">
    <source>
        <dbReference type="SAM" id="Phobius"/>
    </source>
</evidence>
<dbReference type="GO" id="GO:0005524">
    <property type="term" value="F:ATP binding"/>
    <property type="evidence" value="ECO:0007669"/>
    <property type="project" value="InterPro"/>
</dbReference>
<dbReference type="Proteomes" id="UP000637643">
    <property type="component" value="Unassembled WGS sequence"/>
</dbReference>
<proteinExistence type="predicted"/>
<evidence type="ECO:0000313" key="7">
    <source>
        <dbReference type="EMBL" id="GGF80885.1"/>
    </source>
</evidence>
<feature type="transmembrane region" description="Helical" evidence="5">
    <location>
        <begin position="143"/>
        <end position="161"/>
    </location>
</feature>
<organism evidence="7 8">
    <name type="scientific">Paenibacillus albidus</name>
    <dbReference type="NCBI Taxonomy" id="2041023"/>
    <lineage>
        <taxon>Bacteria</taxon>
        <taxon>Bacillati</taxon>
        <taxon>Bacillota</taxon>
        <taxon>Bacilli</taxon>
        <taxon>Bacillales</taxon>
        <taxon>Paenibacillaceae</taxon>
        <taxon>Paenibacillus</taxon>
    </lineage>
</organism>
<dbReference type="GO" id="GO:0015421">
    <property type="term" value="F:ABC-type oligopeptide transporter activity"/>
    <property type="evidence" value="ECO:0007669"/>
    <property type="project" value="TreeGrafter"/>
</dbReference>
<dbReference type="Gene3D" id="1.20.1560.10">
    <property type="entry name" value="ABC transporter type 1, transmembrane domain"/>
    <property type="match status" value="1"/>
</dbReference>